<evidence type="ECO:0000313" key="2">
    <source>
        <dbReference type="EMBL" id="CAD9625832.1"/>
    </source>
</evidence>
<keyword evidence="4" id="KW-1185">Reference proteome</keyword>
<feature type="transmembrane region" description="Helical" evidence="1">
    <location>
        <begin position="146"/>
        <end position="166"/>
    </location>
</feature>
<evidence type="ECO:0000313" key="3">
    <source>
        <dbReference type="EMBL" id="KAK1744947.1"/>
    </source>
</evidence>
<protein>
    <submittedName>
        <fullName evidence="2">Uncharacterized protein</fullName>
    </submittedName>
</protein>
<dbReference type="EMBL" id="JATAAI010000006">
    <property type="protein sequence ID" value="KAK1744947.1"/>
    <property type="molecule type" value="Genomic_DNA"/>
</dbReference>
<evidence type="ECO:0000256" key="1">
    <source>
        <dbReference type="SAM" id="Phobius"/>
    </source>
</evidence>
<sequence>MDGKLVTMALAALPYVGFGALILYCRMNTALDLNNQMEITPLMRKALHAHFWYFIACPIMIEVFLDAVPGLNYIVGTMPPATTNGRHFLQCLAAENFFVTSVSLGFILNQSSVPRWALMTPFAQLAWNLKNHLSWFFMAPEGRMPFAFADMVLIWPITSVYVHTFFTTKKSSKKKG</sequence>
<reference evidence="3" key="2">
    <citation type="submission" date="2023-06" db="EMBL/GenBank/DDBJ databases">
        <title>Survivors Of The Sea: Transcriptome response of Skeletonema marinoi to long-term dormancy.</title>
        <authorList>
            <person name="Pinder M.I.M."/>
            <person name="Kourtchenko O."/>
            <person name="Robertson E.K."/>
            <person name="Larsson T."/>
            <person name="Maumus F."/>
            <person name="Osuna-Cruz C.M."/>
            <person name="Vancaester E."/>
            <person name="Stenow R."/>
            <person name="Vandepoele K."/>
            <person name="Ploug H."/>
            <person name="Bruchert V."/>
            <person name="Godhe A."/>
            <person name="Topel M."/>
        </authorList>
    </citation>
    <scope>NUCLEOTIDE SEQUENCE</scope>
    <source>
        <strain evidence="3">R05AC</strain>
    </source>
</reference>
<keyword evidence="1" id="KW-1133">Transmembrane helix</keyword>
<proteinExistence type="predicted"/>
<organism evidence="2">
    <name type="scientific">Skeletonema marinoi</name>
    <dbReference type="NCBI Taxonomy" id="267567"/>
    <lineage>
        <taxon>Eukaryota</taxon>
        <taxon>Sar</taxon>
        <taxon>Stramenopiles</taxon>
        <taxon>Ochrophyta</taxon>
        <taxon>Bacillariophyta</taxon>
        <taxon>Coscinodiscophyceae</taxon>
        <taxon>Thalassiosirophycidae</taxon>
        <taxon>Thalassiosirales</taxon>
        <taxon>Skeletonemataceae</taxon>
        <taxon>Skeletonema</taxon>
        <taxon>Skeletonema marinoi-dohrnii complex</taxon>
    </lineage>
</organism>
<evidence type="ECO:0000313" key="4">
    <source>
        <dbReference type="Proteomes" id="UP001224775"/>
    </source>
</evidence>
<keyword evidence="1" id="KW-0812">Transmembrane</keyword>
<accession>A0A7S2M5L9</accession>
<name>A0A7S2M5L9_9STRA</name>
<reference evidence="2" key="1">
    <citation type="submission" date="2021-01" db="EMBL/GenBank/DDBJ databases">
        <authorList>
            <person name="Corre E."/>
            <person name="Pelletier E."/>
            <person name="Niang G."/>
            <person name="Scheremetjew M."/>
            <person name="Finn R."/>
            <person name="Kale V."/>
            <person name="Holt S."/>
            <person name="Cochrane G."/>
            <person name="Meng A."/>
            <person name="Brown T."/>
            <person name="Cohen L."/>
        </authorList>
    </citation>
    <scope>NUCLEOTIDE SEQUENCE</scope>
    <source>
        <strain evidence="2">SM1012Den-03</strain>
    </source>
</reference>
<feature type="transmembrane region" description="Helical" evidence="1">
    <location>
        <begin position="6"/>
        <end position="25"/>
    </location>
</feature>
<dbReference type="Proteomes" id="UP001224775">
    <property type="component" value="Unassembled WGS sequence"/>
</dbReference>
<dbReference type="EMBL" id="HBGZ01028807">
    <property type="protein sequence ID" value="CAD9625832.1"/>
    <property type="molecule type" value="Transcribed_RNA"/>
</dbReference>
<dbReference type="AlphaFoldDB" id="A0A7S2M5L9"/>
<gene>
    <name evidence="3" type="ORF">QTG54_004238</name>
    <name evidence="2" type="ORF">SMAR0320_LOCUS20474</name>
</gene>
<keyword evidence="1" id="KW-0472">Membrane</keyword>
<feature type="transmembrane region" description="Helical" evidence="1">
    <location>
        <begin position="46"/>
        <end position="65"/>
    </location>
</feature>